<accession>A0ABV8H062</accession>
<dbReference type="InterPro" id="IPR037208">
    <property type="entry name" value="Spo0E-like_sf"/>
</dbReference>
<reference evidence="2" key="1">
    <citation type="journal article" date="2019" name="Int. J. Syst. Evol. Microbiol.">
        <title>The Global Catalogue of Microorganisms (GCM) 10K type strain sequencing project: providing services to taxonomists for standard genome sequencing and annotation.</title>
        <authorList>
            <consortium name="The Broad Institute Genomics Platform"/>
            <consortium name="The Broad Institute Genome Sequencing Center for Infectious Disease"/>
            <person name="Wu L."/>
            <person name="Ma J."/>
        </authorList>
    </citation>
    <scope>NUCLEOTIDE SEQUENCE [LARGE SCALE GENOMIC DNA]</scope>
    <source>
        <strain evidence="2">IBRC-M 10703</strain>
    </source>
</reference>
<protein>
    <submittedName>
        <fullName evidence="1">Aspartyl-phosphate phosphatase Spo0E family protein</fullName>
    </submittedName>
</protein>
<dbReference type="Gene3D" id="4.10.280.10">
    <property type="entry name" value="Helix-loop-helix DNA-binding domain"/>
    <property type="match status" value="1"/>
</dbReference>
<dbReference type="RefSeq" id="WP_379496718.1">
    <property type="nucleotide sequence ID" value="NZ_JBHSAO010000007.1"/>
</dbReference>
<dbReference type="Proteomes" id="UP001595772">
    <property type="component" value="Unassembled WGS sequence"/>
</dbReference>
<dbReference type="EMBL" id="JBHSAO010000007">
    <property type="protein sequence ID" value="MFC4024222.1"/>
    <property type="molecule type" value="Genomic_DNA"/>
</dbReference>
<evidence type="ECO:0000313" key="2">
    <source>
        <dbReference type="Proteomes" id="UP001595772"/>
    </source>
</evidence>
<dbReference type="InterPro" id="IPR018540">
    <property type="entry name" value="Spo0E-like"/>
</dbReference>
<dbReference type="Pfam" id="PF09388">
    <property type="entry name" value="SpoOE-like"/>
    <property type="match status" value="1"/>
</dbReference>
<evidence type="ECO:0000313" key="1">
    <source>
        <dbReference type="EMBL" id="MFC4024222.1"/>
    </source>
</evidence>
<gene>
    <name evidence="1" type="ORF">ACFOUV_10500</name>
</gene>
<proteinExistence type="predicted"/>
<comment type="caution">
    <text evidence="1">The sequence shown here is derived from an EMBL/GenBank/DDBJ whole genome shotgun (WGS) entry which is preliminary data.</text>
</comment>
<organism evidence="1 2">
    <name type="scientific">Oceanobacillus longus</name>
    <dbReference type="NCBI Taxonomy" id="930120"/>
    <lineage>
        <taxon>Bacteria</taxon>
        <taxon>Bacillati</taxon>
        <taxon>Bacillota</taxon>
        <taxon>Bacilli</taxon>
        <taxon>Bacillales</taxon>
        <taxon>Bacillaceae</taxon>
        <taxon>Oceanobacillus</taxon>
    </lineage>
</organism>
<dbReference type="InterPro" id="IPR036638">
    <property type="entry name" value="HLH_DNA-bd_sf"/>
</dbReference>
<name>A0ABV8H062_9BACI</name>
<dbReference type="SUPFAM" id="SSF140500">
    <property type="entry name" value="BAS1536-like"/>
    <property type="match status" value="1"/>
</dbReference>
<keyword evidence="2" id="KW-1185">Reference proteome</keyword>
<sequence length="49" mass="5868">MNTKEELEIHIEQLRSKMYDASESKLNQDKVIKISQELDLYLNKLKETE</sequence>